<dbReference type="SMART" id="SM00054">
    <property type="entry name" value="EFh"/>
    <property type="match status" value="5"/>
</dbReference>
<evidence type="ECO:0000313" key="4">
    <source>
        <dbReference type="EMBL" id="KAK0408872.1"/>
    </source>
</evidence>
<feature type="domain" description="EF-hand" evidence="3">
    <location>
        <begin position="346"/>
        <end position="381"/>
    </location>
</feature>
<reference evidence="4" key="1">
    <citation type="submission" date="2023-06" db="EMBL/GenBank/DDBJ databases">
        <title>Genomic analysis of the entomopathogenic nematode Steinernema hermaphroditum.</title>
        <authorList>
            <person name="Schwarz E.M."/>
            <person name="Heppert J.K."/>
            <person name="Baniya A."/>
            <person name="Schwartz H.T."/>
            <person name="Tan C.-H."/>
            <person name="Antoshechkin I."/>
            <person name="Sternberg P.W."/>
            <person name="Goodrich-Blair H."/>
            <person name="Dillman A.R."/>
        </authorList>
    </citation>
    <scope>NUCLEOTIDE SEQUENCE</scope>
    <source>
        <strain evidence="4">PS9179</strain>
        <tissue evidence="4">Whole animal</tissue>
    </source>
</reference>
<dbReference type="Pfam" id="PF13202">
    <property type="entry name" value="EF-hand_5"/>
    <property type="match status" value="2"/>
</dbReference>
<sequence>MILFLHQGLSVQGYERIAKNDEKSNNDANFLNREIQWTNNTFQQFDIDGDNLLNPDEIRAYLRTTVNSDSDSIKEIIDPFDVDKNGQLRLEEFQKFEQNFHLNATSAHPSTCCGSSTPAVAAVVVIVETFWRPFAALTSVEELRYSRPVTSMKYLLILLIFISVWYLTYASPVRGDTFRRLDSDDDGFITLKDLFHLHYWHNEISKVYFAEMDTNDDGNLSWAEFEDYRSKWAEQEVVKARKRSEYLAKKAMDKYDSESSGNVDLQEVKKYFEEERLEFSPIIPDVLALFDKDKNKRWSREELQEFFYFYLPPKRHTESPDETFNRIDKNEDGYIDFNDYIRRDPVYEAEIKSLFQKMDADNDAYLTRDEFGRFELHQIII</sequence>
<dbReference type="Gene3D" id="1.10.238.10">
    <property type="entry name" value="EF-hand"/>
    <property type="match status" value="4"/>
</dbReference>
<proteinExistence type="predicted"/>
<dbReference type="PANTHER" id="PTHR10827:SF85">
    <property type="entry name" value="CALCIUM-BINDING PROTEIN"/>
    <property type="match status" value="1"/>
</dbReference>
<feature type="domain" description="EF-hand" evidence="3">
    <location>
        <begin position="200"/>
        <end position="235"/>
    </location>
</feature>
<name>A0AA39LTA4_9BILA</name>
<keyword evidence="2" id="KW-1133">Transmembrane helix</keyword>
<keyword evidence="2" id="KW-0472">Membrane</keyword>
<dbReference type="GO" id="GO:0005509">
    <property type="term" value="F:calcium ion binding"/>
    <property type="evidence" value="ECO:0007669"/>
    <property type="project" value="InterPro"/>
</dbReference>
<dbReference type="PROSITE" id="PS00018">
    <property type="entry name" value="EF_HAND_1"/>
    <property type="match status" value="2"/>
</dbReference>
<dbReference type="Pfam" id="PF13499">
    <property type="entry name" value="EF-hand_7"/>
    <property type="match status" value="2"/>
</dbReference>
<keyword evidence="1" id="KW-0106">Calcium</keyword>
<dbReference type="InterPro" id="IPR018247">
    <property type="entry name" value="EF_Hand_1_Ca_BS"/>
</dbReference>
<dbReference type="PROSITE" id="PS50222">
    <property type="entry name" value="EF_HAND_2"/>
    <property type="match status" value="3"/>
</dbReference>
<accession>A0AA39LTA4</accession>
<dbReference type="PANTHER" id="PTHR10827">
    <property type="entry name" value="RETICULOCALBIN"/>
    <property type="match status" value="1"/>
</dbReference>
<gene>
    <name evidence="4" type="ORF">QR680_004214</name>
</gene>
<protein>
    <recommendedName>
        <fullName evidence="3">EF-hand domain-containing protein</fullName>
    </recommendedName>
</protein>
<evidence type="ECO:0000256" key="1">
    <source>
        <dbReference type="ARBA" id="ARBA00022837"/>
    </source>
</evidence>
<dbReference type="InterPro" id="IPR011992">
    <property type="entry name" value="EF-hand-dom_pair"/>
</dbReference>
<comment type="caution">
    <text evidence="4">The sequence shown here is derived from an EMBL/GenBank/DDBJ whole genome shotgun (WGS) entry which is preliminary data.</text>
</comment>
<feature type="transmembrane region" description="Helical" evidence="2">
    <location>
        <begin position="154"/>
        <end position="171"/>
    </location>
</feature>
<dbReference type="CDD" id="cd00051">
    <property type="entry name" value="EFh"/>
    <property type="match status" value="1"/>
</dbReference>
<feature type="domain" description="EF-hand" evidence="3">
    <location>
        <begin position="33"/>
        <end position="68"/>
    </location>
</feature>
<organism evidence="4 5">
    <name type="scientific">Steinernema hermaphroditum</name>
    <dbReference type="NCBI Taxonomy" id="289476"/>
    <lineage>
        <taxon>Eukaryota</taxon>
        <taxon>Metazoa</taxon>
        <taxon>Ecdysozoa</taxon>
        <taxon>Nematoda</taxon>
        <taxon>Chromadorea</taxon>
        <taxon>Rhabditida</taxon>
        <taxon>Tylenchina</taxon>
        <taxon>Panagrolaimomorpha</taxon>
        <taxon>Strongyloidoidea</taxon>
        <taxon>Steinernematidae</taxon>
        <taxon>Steinernema</taxon>
    </lineage>
</organism>
<dbReference type="Proteomes" id="UP001175271">
    <property type="component" value="Unassembled WGS sequence"/>
</dbReference>
<dbReference type="EMBL" id="JAUCMV010000003">
    <property type="protein sequence ID" value="KAK0408872.1"/>
    <property type="molecule type" value="Genomic_DNA"/>
</dbReference>
<keyword evidence="2" id="KW-0812">Transmembrane</keyword>
<evidence type="ECO:0000259" key="3">
    <source>
        <dbReference type="PROSITE" id="PS50222"/>
    </source>
</evidence>
<dbReference type="AlphaFoldDB" id="A0AA39LTA4"/>
<dbReference type="InterPro" id="IPR002048">
    <property type="entry name" value="EF_hand_dom"/>
</dbReference>
<evidence type="ECO:0000256" key="2">
    <source>
        <dbReference type="SAM" id="Phobius"/>
    </source>
</evidence>
<keyword evidence="5" id="KW-1185">Reference proteome</keyword>
<dbReference type="SUPFAM" id="SSF47473">
    <property type="entry name" value="EF-hand"/>
    <property type="match status" value="2"/>
</dbReference>
<evidence type="ECO:0000313" key="5">
    <source>
        <dbReference type="Proteomes" id="UP001175271"/>
    </source>
</evidence>